<evidence type="ECO:0000256" key="3">
    <source>
        <dbReference type="ARBA" id="ARBA00023136"/>
    </source>
</evidence>
<feature type="domain" description="Outer membrane protein beta-barrel" evidence="6">
    <location>
        <begin position="11"/>
        <end position="285"/>
    </location>
</feature>
<gene>
    <name evidence="7" type="ORF">HNP60_001604</name>
</gene>
<keyword evidence="8" id="KW-1185">Reference proteome</keyword>
<dbReference type="PANTHER" id="PTHR34001:SF3">
    <property type="entry name" value="BLL7405 PROTEIN"/>
    <property type="match status" value="1"/>
</dbReference>
<dbReference type="Pfam" id="PF13505">
    <property type="entry name" value="OMP_b-brl"/>
    <property type="match status" value="1"/>
</dbReference>
<dbReference type="EMBL" id="JACHKA010000001">
    <property type="protein sequence ID" value="MBB5985630.1"/>
    <property type="molecule type" value="Genomic_DNA"/>
</dbReference>
<evidence type="ECO:0000256" key="4">
    <source>
        <dbReference type="ARBA" id="ARBA00038306"/>
    </source>
</evidence>
<accession>A0ABR6NEC6</accession>
<comment type="caution">
    <text evidence="7">The sequence shown here is derived from an EMBL/GenBank/DDBJ whole genome shotgun (WGS) entry which is preliminary data.</text>
</comment>
<protein>
    <submittedName>
        <fullName evidence="7">Outer membrane immunogenic protein</fullName>
    </submittedName>
</protein>
<dbReference type="Proteomes" id="UP001138540">
    <property type="component" value="Unassembled WGS sequence"/>
</dbReference>
<dbReference type="InterPro" id="IPR051692">
    <property type="entry name" value="OMP-like"/>
</dbReference>
<keyword evidence="2 5" id="KW-0732">Signal</keyword>
<organism evidence="7 8">
    <name type="scientific">Sphingobium lignivorans</name>
    <dbReference type="NCBI Taxonomy" id="2735886"/>
    <lineage>
        <taxon>Bacteria</taxon>
        <taxon>Pseudomonadati</taxon>
        <taxon>Pseudomonadota</taxon>
        <taxon>Alphaproteobacteria</taxon>
        <taxon>Sphingomonadales</taxon>
        <taxon>Sphingomonadaceae</taxon>
        <taxon>Sphingobium</taxon>
    </lineage>
</organism>
<evidence type="ECO:0000256" key="5">
    <source>
        <dbReference type="SAM" id="SignalP"/>
    </source>
</evidence>
<evidence type="ECO:0000313" key="7">
    <source>
        <dbReference type="EMBL" id="MBB5985630.1"/>
    </source>
</evidence>
<dbReference type="SUPFAM" id="SSF56925">
    <property type="entry name" value="OMPA-like"/>
    <property type="match status" value="1"/>
</dbReference>
<evidence type="ECO:0000256" key="1">
    <source>
        <dbReference type="ARBA" id="ARBA00004370"/>
    </source>
</evidence>
<dbReference type="InterPro" id="IPR011250">
    <property type="entry name" value="OMP/PagP_B-barrel"/>
</dbReference>
<comment type="subcellular location">
    <subcellularLocation>
        <location evidence="1">Membrane</location>
    </subcellularLocation>
</comment>
<feature type="chain" id="PRO_5046933843" evidence="5">
    <location>
        <begin position="24"/>
        <end position="285"/>
    </location>
</feature>
<dbReference type="RefSeq" id="WP_184152235.1">
    <property type="nucleotide sequence ID" value="NZ_JACHKA010000001.1"/>
</dbReference>
<evidence type="ECO:0000256" key="2">
    <source>
        <dbReference type="ARBA" id="ARBA00022729"/>
    </source>
</evidence>
<dbReference type="PANTHER" id="PTHR34001">
    <property type="entry name" value="BLL7405 PROTEIN"/>
    <property type="match status" value="1"/>
</dbReference>
<reference evidence="7 8" key="1">
    <citation type="submission" date="2020-08" db="EMBL/GenBank/DDBJ databases">
        <title>Exploring microbial biodiversity for novel pathways involved in the catabolism of aromatic compounds derived from lignin.</title>
        <authorList>
            <person name="Elkins J."/>
        </authorList>
    </citation>
    <scope>NUCLEOTIDE SEQUENCE [LARGE SCALE GENOMIC DNA]</scope>
    <source>
        <strain evidence="7 8">B1D3A</strain>
    </source>
</reference>
<feature type="signal peptide" evidence="5">
    <location>
        <begin position="1"/>
        <end position="23"/>
    </location>
</feature>
<dbReference type="InterPro" id="IPR027385">
    <property type="entry name" value="Beta-barrel_OMP"/>
</dbReference>
<sequence>MKTSLFASLSAVLIAGSAVPALAQQGDATRDWTGPYVGGSLGLSWQPNFDRDTLERLTFDTNGDGNFGDTVFTPTGGDAFSPGFCRGRAYGATPGSCGGDKDKRVAWSIHAGYDMQFGNIVVGGIVEGGRSMIGNAVSGFSTTPASYVMARRIDWDANARLRAGYALGTGTLVYGTGGLAYAKVKNNFATSNTFNSFTESNTSADEWGWTAGGGVEQRITDNFSLGVLYRYTRFNTDGHTVRAGQGSPASTTNPFVITPAGYTDIQRTNDVFDHQTVRVTASYRF</sequence>
<evidence type="ECO:0000259" key="6">
    <source>
        <dbReference type="Pfam" id="PF13505"/>
    </source>
</evidence>
<evidence type="ECO:0000313" key="8">
    <source>
        <dbReference type="Proteomes" id="UP001138540"/>
    </source>
</evidence>
<comment type="similarity">
    <text evidence="4">Belongs to the Omp25/RopB family.</text>
</comment>
<dbReference type="Gene3D" id="2.40.160.20">
    <property type="match status" value="1"/>
</dbReference>
<keyword evidence="3" id="KW-0472">Membrane</keyword>
<name>A0ABR6NEC6_9SPHN</name>
<proteinExistence type="inferred from homology"/>